<dbReference type="SUPFAM" id="SSF47413">
    <property type="entry name" value="lambda repressor-like DNA-binding domains"/>
    <property type="match status" value="1"/>
</dbReference>
<feature type="transmembrane region" description="Helical" evidence="1">
    <location>
        <begin position="223"/>
        <end position="244"/>
    </location>
</feature>
<dbReference type="PROSITE" id="PS50943">
    <property type="entry name" value="HTH_CROC1"/>
    <property type="match status" value="1"/>
</dbReference>
<dbReference type="Pfam" id="PF01381">
    <property type="entry name" value="HTH_3"/>
    <property type="match status" value="1"/>
</dbReference>
<evidence type="ECO:0000256" key="1">
    <source>
        <dbReference type="SAM" id="Phobius"/>
    </source>
</evidence>
<accession>A0A1G8MUN8</accession>
<organism evidence="3 4">
    <name type="scientific">Aliiruegeria lutimaris</name>
    <dbReference type="NCBI Taxonomy" id="571298"/>
    <lineage>
        <taxon>Bacteria</taxon>
        <taxon>Pseudomonadati</taxon>
        <taxon>Pseudomonadota</taxon>
        <taxon>Alphaproteobacteria</taxon>
        <taxon>Rhodobacterales</taxon>
        <taxon>Roseobacteraceae</taxon>
        <taxon>Aliiruegeria</taxon>
    </lineage>
</organism>
<dbReference type="InterPro" id="IPR001387">
    <property type="entry name" value="Cro/C1-type_HTH"/>
</dbReference>
<protein>
    <submittedName>
        <fullName evidence="3">Helix-turn-helix</fullName>
    </submittedName>
</protein>
<keyword evidence="1" id="KW-0812">Transmembrane</keyword>
<reference evidence="3 4" key="1">
    <citation type="submission" date="2016-10" db="EMBL/GenBank/DDBJ databases">
        <authorList>
            <person name="de Groot N.N."/>
        </authorList>
    </citation>
    <scope>NUCLEOTIDE SEQUENCE [LARGE SCALE GENOMIC DNA]</scope>
    <source>
        <strain evidence="3 4">DSM 25294</strain>
    </source>
</reference>
<evidence type="ECO:0000313" key="4">
    <source>
        <dbReference type="Proteomes" id="UP000199382"/>
    </source>
</evidence>
<dbReference type="InterPro" id="IPR010982">
    <property type="entry name" value="Lambda_DNA-bd_dom_sf"/>
</dbReference>
<sequence>MTNMDKRDRVVTFRERLIAQMAASGMNRSALARATGVDRSTVAQILAEGTARLPNAHLAAECARALGVSSDWLLGLTDRPERPGDVLAAAMTMTEAARSSADAQLHEWHREAAGSKIRHVPATLPDVLKTEALLNWEYSRFLGKTPEQAIGASQDRFGLLGEQMSDYEIAISTGELRAFASGAGYYQGLDAGIRREQLDYLIEASREIYPALRLFLFDARRVFSAPVTVFGSFLGVVYVGRFYLAFRSRDRVRSLAEHFDNLVREAEIGDRSVSDWLTELRDGAEMA</sequence>
<keyword evidence="1" id="KW-1133">Transmembrane helix</keyword>
<dbReference type="GO" id="GO:0003677">
    <property type="term" value="F:DNA binding"/>
    <property type="evidence" value="ECO:0007669"/>
    <property type="project" value="InterPro"/>
</dbReference>
<dbReference type="AlphaFoldDB" id="A0A1G8MUN8"/>
<dbReference type="Proteomes" id="UP000199382">
    <property type="component" value="Unassembled WGS sequence"/>
</dbReference>
<dbReference type="EMBL" id="FNEK01000006">
    <property type="protein sequence ID" value="SDI71748.1"/>
    <property type="molecule type" value="Genomic_DNA"/>
</dbReference>
<name>A0A1G8MUN8_9RHOB</name>
<keyword evidence="1" id="KW-0472">Membrane</keyword>
<evidence type="ECO:0000259" key="2">
    <source>
        <dbReference type="PROSITE" id="PS50943"/>
    </source>
</evidence>
<evidence type="ECO:0000313" key="3">
    <source>
        <dbReference type="EMBL" id="SDI71748.1"/>
    </source>
</evidence>
<dbReference type="RefSeq" id="WP_342028770.1">
    <property type="nucleotide sequence ID" value="NZ_FNEK01000006.1"/>
</dbReference>
<gene>
    <name evidence="3" type="ORF">SAMN04488026_100659</name>
</gene>
<dbReference type="CDD" id="cd00093">
    <property type="entry name" value="HTH_XRE"/>
    <property type="match status" value="1"/>
</dbReference>
<keyword evidence="4" id="KW-1185">Reference proteome</keyword>
<dbReference type="STRING" id="571298.SAMN04488026_100659"/>
<dbReference type="Gene3D" id="1.10.260.40">
    <property type="entry name" value="lambda repressor-like DNA-binding domains"/>
    <property type="match status" value="1"/>
</dbReference>
<proteinExistence type="predicted"/>
<feature type="domain" description="HTH cro/C1-type" evidence="2">
    <location>
        <begin position="17"/>
        <end position="73"/>
    </location>
</feature>
<dbReference type="SMART" id="SM00530">
    <property type="entry name" value="HTH_XRE"/>
    <property type="match status" value="1"/>
</dbReference>